<dbReference type="EMBL" id="CP018049">
    <property type="protein sequence ID" value="AUZ47586.1"/>
    <property type="molecule type" value="Genomic_DNA"/>
</dbReference>
<sequence length="91" mass="10544">MVDSFVPKVPNWMDARTLAEHLVPLLEYYDVKWRGHGFIYVNHESYNIVTAQQILADLSTDLGVSVHEVHSRLIALGWLNDVRYIVVNEQH</sequence>
<reference evidence="1 2" key="1">
    <citation type="journal article" date="2018" name="Front. Microbiol.">
        <title>Pseudomonas orientalis F9: A Potent Antagonist against Phytopathogens with Phytotoxic Effect in the Apple Flower.</title>
        <authorList>
            <person name="Zengerer V."/>
            <person name="Schmid M."/>
            <person name="Bieri M."/>
            <person name="Muller D.C."/>
            <person name="Remus-Emsermann M.N.P."/>
            <person name="Ahrens C.H."/>
            <person name="Pelludat C."/>
        </authorList>
    </citation>
    <scope>NUCLEOTIDE SEQUENCE [LARGE SCALE GENOMIC DNA]</scope>
    <source>
        <strain evidence="1 2">F9</strain>
    </source>
</reference>
<proteinExistence type="predicted"/>
<organism evidence="1 2">
    <name type="scientific">Pseudomonas orientalis</name>
    <dbReference type="NCBI Taxonomy" id="76758"/>
    <lineage>
        <taxon>Bacteria</taxon>
        <taxon>Pseudomonadati</taxon>
        <taxon>Pseudomonadota</taxon>
        <taxon>Gammaproteobacteria</taxon>
        <taxon>Pseudomonadales</taxon>
        <taxon>Pseudomonadaceae</taxon>
        <taxon>Pseudomonas</taxon>
    </lineage>
</organism>
<gene>
    <name evidence="1" type="ORF">BOP93_18955</name>
</gene>
<accession>A0A2L0S044</accession>
<dbReference type="Proteomes" id="UP000239888">
    <property type="component" value="Chromosome"/>
</dbReference>
<evidence type="ECO:0000313" key="2">
    <source>
        <dbReference type="Proteomes" id="UP000239888"/>
    </source>
</evidence>
<dbReference type="RefSeq" id="WP_104504331.1">
    <property type="nucleotide sequence ID" value="NZ_CP018049.1"/>
</dbReference>
<evidence type="ECO:0000313" key="1">
    <source>
        <dbReference type="EMBL" id="AUZ47586.1"/>
    </source>
</evidence>
<dbReference type="KEGG" id="poi:BOP93_18955"/>
<name>A0A2L0S044_9PSED</name>
<dbReference type="AlphaFoldDB" id="A0A2L0S044"/>
<protein>
    <submittedName>
        <fullName evidence="1">Uncharacterized protein</fullName>
    </submittedName>
</protein>